<reference evidence="4 5" key="1">
    <citation type="journal article" date="2014" name="PLoS Genet.">
        <title>Phylogenetically driven sequencing of extremely halophilic archaea reveals strategies for static and dynamic osmo-response.</title>
        <authorList>
            <person name="Becker E.A."/>
            <person name="Seitzer P.M."/>
            <person name="Tritt A."/>
            <person name="Larsen D."/>
            <person name="Krusor M."/>
            <person name="Yao A.I."/>
            <person name="Wu D."/>
            <person name="Madern D."/>
            <person name="Eisen J.A."/>
            <person name="Darling A.E."/>
            <person name="Facciotti M.T."/>
        </authorList>
    </citation>
    <scope>NUCLEOTIDE SEQUENCE [LARGE SCALE GENOMIC DNA]</scope>
    <source>
        <strain evidence="4 5">2-9-1</strain>
    </source>
</reference>
<gene>
    <name evidence="4" type="ORF">C475_20897</name>
</gene>
<sequence>MARDDRDAVEPDDGDEESPLVGVATGAVTFLTLGVAFSLMFLGVDYFWVAFPVGFGGGMPLAVALAKYYESEGAAERDRERGRRDRGRSDEADDALAELRDRYARGEIDDEEFEARVERLLETESVDDAETFLGTDSPTGDGSDERERDTA</sequence>
<keyword evidence="5" id="KW-1185">Reference proteome</keyword>
<dbReference type="STRING" id="797114.C475_20897"/>
<keyword evidence="2" id="KW-0812">Transmembrane</keyword>
<keyword evidence="2" id="KW-1133">Transmembrane helix</keyword>
<organism evidence="4 5">
    <name type="scientific">Halosimplex carlsbadense 2-9-1</name>
    <dbReference type="NCBI Taxonomy" id="797114"/>
    <lineage>
        <taxon>Archaea</taxon>
        <taxon>Methanobacteriati</taxon>
        <taxon>Methanobacteriota</taxon>
        <taxon>Stenosarchaea group</taxon>
        <taxon>Halobacteria</taxon>
        <taxon>Halobacteriales</taxon>
        <taxon>Haloarculaceae</taxon>
        <taxon>Halosimplex</taxon>
    </lineage>
</organism>
<keyword evidence="2" id="KW-0472">Membrane</keyword>
<dbReference type="RefSeq" id="WP_006885842.1">
    <property type="nucleotide sequence ID" value="NZ_AOIU01000047.1"/>
</dbReference>
<feature type="domain" description="SHOCT" evidence="3">
    <location>
        <begin position="94"/>
        <end position="121"/>
    </location>
</feature>
<comment type="caution">
    <text evidence="4">The sequence shown here is derived from an EMBL/GenBank/DDBJ whole genome shotgun (WGS) entry which is preliminary data.</text>
</comment>
<evidence type="ECO:0000313" key="4">
    <source>
        <dbReference type="EMBL" id="ELZ20271.1"/>
    </source>
</evidence>
<evidence type="ECO:0000259" key="3">
    <source>
        <dbReference type="Pfam" id="PF09851"/>
    </source>
</evidence>
<proteinExistence type="predicted"/>
<feature type="region of interest" description="Disordered" evidence="1">
    <location>
        <begin position="72"/>
        <end position="92"/>
    </location>
</feature>
<dbReference type="InterPro" id="IPR018649">
    <property type="entry name" value="SHOCT"/>
</dbReference>
<evidence type="ECO:0000256" key="1">
    <source>
        <dbReference type="SAM" id="MobiDB-lite"/>
    </source>
</evidence>
<feature type="region of interest" description="Disordered" evidence="1">
    <location>
        <begin position="1"/>
        <end position="20"/>
    </location>
</feature>
<protein>
    <recommendedName>
        <fullName evidence="3">SHOCT domain-containing protein</fullName>
    </recommendedName>
</protein>
<accession>M0CAE9</accession>
<feature type="transmembrane region" description="Helical" evidence="2">
    <location>
        <begin position="47"/>
        <end position="69"/>
    </location>
</feature>
<feature type="transmembrane region" description="Helical" evidence="2">
    <location>
        <begin position="20"/>
        <end position="41"/>
    </location>
</feature>
<dbReference type="eggNOG" id="arCOG03911">
    <property type="taxonomic scope" value="Archaea"/>
</dbReference>
<dbReference type="Pfam" id="PF09851">
    <property type="entry name" value="SHOCT"/>
    <property type="match status" value="1"/>
</dbReference>
<feature type="region of interest" description="Disordered" evidence="1">
    <location>
        <begin position="119"/>
        <end position="151"/>
    </location>
</feature>
<evidence type="ECO:0000313" key="5">
    <source>
        <dbReference type="Proteomes" id="UP000011626"/>
    </source>
</evidence>
<evidence type="ECO:0000256" key="2">
    <source>
        <dbReference type="SAM" id="Phobius"/>
    </source>
</evidence>
<dbReference type="EMBL" id="AOIU01000047">
    <property type="protein sequence ID" value="ELZ20271.1"/>
    <property type="molecule type" value="Genomic_DNA"/>
</dbReference>
<dbReference type="AlphaFoldDB" id="M0CAE9"/>
<feature type="compositionally biased region" description="Basic and acidic residues" evidence="1">
    <location>
        <begin position="74"/>
        <end position="90"/>
    </location>
</feature>
<dbReference type="Proteomes" id="UP000011626">
    <property type="component" value="Unassembled WGS sequence"/>
</dbReference>
<name>M0CAE9_9EURY</name>